<keyword evidence="13" id="KW-1185">Reference proteome</keyword>
<evidence type="ECO:0000256" key="6">
    <source>
        <dbReference type="ARBA" id="ARBA00022840"/>
    </source>
</evidence>
<keyword evidence="4" id="KW-0547">Nucleotide-binding</keyword>
<evidence type="ECO:0000256" key="7">
    <source>
        <dbReference type="ARBA" id="ARBA00048655"/>
    </source>
</evidence>
<reference evidence="11" key="2">
    <citation type="submission" date="2018-11" db="EMBL/GenBank/DDBJ databases">
        <title>Trombidioid mite genomics.</title>
        <authorList>
            <person name="Dong X."/>
        </authorList>
    </citation>
    <scope>NUCLEOTIDE SEQUENCE</scope>
    <source>
        <strain evidence="11">UoL-WK</strain>
    </source>
</reference>
<evidence type="ECO:0000256" key="9">
    <source>
        <dbReference type="PIRNR" id="PIRNR006221"/>
    </source>
</evidence>
<keyword evidence="6" id="KW-0067">ATP-binding</keyword>
<dbReference type="Proteomes" id="UP000285301">
    <property type="component" value="Unassembled WGS sequence"/>
</dbReference>
<evidence type="ECO:0000256" key="3">
    <source>
        <dbReference type="ARBA" id="ARBA00022679"/>
    </source>
</evidence>
<evidence type="ECO:0000313" key="12">
    <source>
        <dbReference type="EMBL" id="RWS15452.1"/>
    </source>
</evidence>
<evidence type="ECO:0000256" key="8">
    <source>
        <dbReference type="ARBA" id="ARBA00050767"/>
    </source>
</evidence>
<dbReference type="SUPFAM" id="SSF56112">
    <property type="entry name" value="Protein kinase-like (PK-like)"/>
    <property type="match status" value="1"/>
</dbReference>
<dbReference type="EMBL" id="NCKU01000453">
    <property type="protein sequence ID" value="RWS15448.1"/>
    <property type="molecule type" value="Genomic_DNA"/>
</dbReference>
<dbReference type="InterPro" id="IPR016477">
    <property type="entry name" value="Fructo-/Ketosamine-3-kinase"/>
</dbReference>
<dbReference type="Gene3D" id="3.90.1200.10">
    <property type="match status" value="1"/>
</dbReference>
<dbReference type="OrthoDB" id="5772781at2759"/>
<evidence type="ECO:0000313" key="10">
    <source>
        <dbReference type="EMBL" id="RWS14350.1"/>
    </source>
</evidence>
<dbReference type="EMBL" id="NCKU01000747">
    <property type="protein sequence ID" value="RWS14350.1"/>
    <property type="molecule type" value="Genomic_DNA"/>
</dbReference>
<organism evidence="11 13">
    <name type="scientific">Dinothrombium tinctorium</name>
    <dbReference type="NCBI Taxonomy" id="1965070"/>
    <lineage>
        <taxon>Eukaryota</taxon>
        <taxon>Metazoa</taxon>
        <taxon>Ecdysozoa</taxon>
        <taxon>Arthropoda</taxon>
        <taxon>Chelicerata</taxon>
        <taxon>Arachnida</taxon>
        <taxon>Acari</taxon>
        <taxon>Acariformes</taxon>
        <taxon>Trombidiformes</taxon>
        <taxon>Prostigmata</taxon>
        <taxon>Anystina</taxon>
        <taxon>Parasitengona</taxon>
        <taxon>Trombidioidea</taxon>
        <taxon>Trombidiidae</taxon>
        <taxon>Dinothrombium</taxon>
    </lineage>
</organism>
<dbReference type="FunFam" id="3.90.1200.10:FF:000003">
    <property type="entry name" value="fructosamine-3-kinase isoform X1"/>
    <property type="match status" value="1"/>
</dbReference>
<dbReference type="GO" id="GO:0005524">
    <property type="term" value="F:ATP binding"/>
    <property type="evidence" value="ECO:0007669"/>
    <property type="project" value="UniProtKB-KW"/>
</dbReference>
<keyword evidence="5 9" id="KW-0418">Kinase</keyword>
<comment type="similarity">
    <text evidence="1 9">Belongs to the fructosamine kinase family.</text>
</comment>
<proteinExistence type="inferred from homology"/>
<evidence type="ECO:0000256" key="5">
    <source>
        <dbReference type="ARBA" id="ARBA00022777"/>
    </source>
</evidence>
<dbReference type="Pfam" id="PF03881">
    <property type="entry name" value="Fructosamin_kin"/>
    <property type="match status" value="1"/>
</dbReference>
<dbReference type="InterPro" id="IPR011009">
    <property type="entry name" value="Kinase-like_dom_sf"/>
</dbReference>
<evidence type="ECO:0000313" key="13">
    <source>
        <dbReference type="Proteomes" id="UP000285301"/>
    </source>
</evidence>
<dbReference type="PANTHER" id="PTHR12149">
    <property type="entry name" value="FRUCTOSAMINE 3 KINASE-RELATED PROTEIN"/>
    <property type="match status" value="1"/>
</dbReference>
<comment type="caution">
    <text evidence="11">The sequence shown here is derived from an EMBL/GenBank/DDBJ whole genome shotgun (WGS) entry which is preliminary data.</text>
</comment>
<name>A0A443RJL8_9ACAR</name>
<protein>
    <recommendedName>
        <fullName evidence="2">protein-ribulosamine 3-kinase</fullName>
        <ecNumber evidence="2">2.7.1.172</ecNumber>
    </recommendedName>
</protein>
<dbReference type="GO" id="GO:0005829">
    <property type="term" value="C:cytosol"/>
    <property type="evidence" value="ECO:0007669"/>
    <property type="project" value="UniProtKB-ARBA"/>
</dbReference>
<accession>A0A443RJL8</accession>
<dbReference type="STRING" id="1965070.A0A443RJL8"/>
<dbReference type="Gene3D" id="3.30.200.20">
    <property type="entry name" value="Phosphorylase Kinase, domain 1"/>
    <property type="match status" value="1"/>
</dbReference>
<dbReference type="FunFam" id="3.30.200.20:FF:000264">
    <property type="entry name" value="Protein-ribulosamine 3-kinase, chloroplastic"/>
    <property type="match status" value="1"/>
</dbReference>
<comment type="catalytic activity">
    <reaction evidence="7">
        <text>N(6)-D-ribulosyl-L-lysyl-[protein] + ATP = N(6)-(3-O-phospho-D-ribulosyl)-L-lysyl-[protein] + ADP + H(+)</text>
        <dbReference type="Rhea" id="RHEA:48432"/>
        <dbReference type="Rhea" id="RHEA-COMP:12103"/>
        <dbReference type="Rhea" id="RHEA-COMP:12104"/>
        <dbReference type="ChEBI" id="CHEBI:15378"/>
        <dbReference type="ChEBI" id="CHEBI:30616"/>
        <dbReference type="ChEBI" id="CHEBI:90418"/>
        <dbReference type="ChEBI" id="CHEBI:90420"/>
        <dbReference type="ChEBI" id="CHEBI:456216"/>
        <dbReference type="EC" id="2.7.1.172"/>
    </reaction>
    <physiologicalReaction direction="left-to-right" evidence="7">
        <dbReference type="Rhea" id="RHEA:48433"/>
    </physiologicalReaction>
</comment>
<evidence type="ECO:0000256" key="1">
    <source>
        <dbReference type="ARBA" id="ARBA00009460"/>
    </source>
</evidence>
<evidence type="ECO:0000256" key="4">
    <source>
        <dbReference type="ARBA" id="ARBA00022741"/>
    </source>
</evidence>
<evidence type="ECO:0000256" key="2">
    <source>
        <dbReference type="ARBA" id="ARBA00011961"/>
    </source>
</evidence>
<keyword evidence="3 9" id="KW-0808">Transferase</keyword>
<sequence>MDFENEIKEKLNTKRFERQRGSSSGCISSGYVYECDDNVVVFVKFNEDSISRVMFDGEFYSLSALLSTNTVRVPKPHFVHTDCNSSQSAIVMEYIAHLHSLSSHQRTLGNQLAALHFHNAKLGKQEMKNENWLGKGREQAYVSQFGFDYVTCCGKYPMKNEWMSDWISFFSRVRLEDKINSLLEIHTDRELNELWSQLQLVIPRFFKDLNEKPIIPALLHGDLWAGNAGETNDGPVIYDPSSFYGHSEFDLAIAKMFGGFRREFFDAYHSVIKKDPYFDHRSDLYQLFHYLNHWHHFGTGYRSQSLNLMKKCCKTSI</sequence>
<dbReference type="EC" id="2.7.1.172" evidence="2"/>
<dbReference type="GO" id="GO:0016301">
    <property type="term" value="F:kinase activity"/>
    <property type="evidence" value="ECO:0007669"/>
    <property type="project" value="UniProtKB-UniRule"/>
</dbReference>
<dbReference type="PANTHER" id="PTHR12149:SF8">
    <property type="entry name" value="PROTEIN-RIBULOSAMINE 3-KINASE"/>
    <property type="match status" value="1"/>
</dbReference>
<evidence type="ECO:0000313" key="11">
    <source>
        <dbReference type="EMBL" id="RWS15448.1"/>
    </source>
</evidence>
<comment type="catalytic activity">
    <reaction evidence="8">
        <text>N(6)-(D-psicosyl)-L-lysyl-[protein] + ATP = N(6)-(3-O-phospho-D-psicosyl)-L-lysyl-[protein] + ADP + H(+)</text>
        <dbReference type="Rhea" id="RHEA:61392"/>
        <dbReference type="Rhea" id="RHEA-COMP:15796"/>
        <dbReference type="Rhea" id="RHEA-COMP:15797"/>
        <dbReference type="ChEBI" id="CHEBI:15378"/>
        <dbReference type="ChEBI" id="CHEBI:30616"/>
        <dbReference type="ChEBI" id="CHEBI:144621"/>
        <dbReference type="ChEBI" id="CHEBI:144622"/>
        <dbReference type="ChEBI" id="CHEBI:456216"/>
    </reaction>
    <physiologicalReaction direction="left-to-right" evidence="8">
        <dbReference type="Rhea" id="RHEA:61393"/>
    </physiologicalReaction>
</comment>
<dbReference type="AlphaFoldDB" id="A0A443RJL8"/>
<reference evidence="11 13" key="1">
    <citation type="journal article" date="2018" name="Gigascience">
        <title>Genomes of trombidid mites reveal novel predicted allergens and laterally-transferred genes associated with secondary metabolism.</title>
        <authorList>
            <person name="Dong X."/>
            <person name="Chaisiri K."/>
            <person name="Xia D."/>
            <person name="Armstrong S.D."/>
            <person name="Fang Y."/>
            <person name="Donnelly M.J."/>
            <person name="Kadowaki T."/>
            <person name="McGarry J.W."/>
            <person name="Darby A.C."/>
            <person name="Makepeace B.L."/>
        </authorList>
    </citation>
    <scope>NUCLEOTIDE SEQUENCE [LARGE SCALE GENOMIC DNA]</scope>
    <source>
        <strain evidence="11">UoL-WK</strain>
    </source>
</reference>
<gene>
    <name evidence="11" type="ORF">B4U79_03108</name>
    <name evidence="10" type="ORF">B4U79_07095</name>
    <name evidence="12" type="ORF">B4U79_12666</name>
</gene>
<dbReference type="GO" id="GO:0102193">
    <property type="term" value="F:protein-ribulosamine 3-kinase activity"/>
    <property type="evidence" value="ECO:0007669"/>
    <property type="project" value="UniProtKB-EC"/>
</dbReference>
<dbReference type="PIRSF" id="PIRSF006221">
    <property type="entry name" value="Ketosamine-3-kinase"/>
    <property type="match status" value="1"/>
</dbReference>
<dbReference type="EMBL" id="NCKU01000450">
    <property type="protein sequence ID" value="RWS15452.1"/>
    <property type="molecule type" value="Genomic_DNA"/>
</dbReference>